<feature type="transmembrane region" description="Helical" evidence="1">
    <location>
        <begin position="6"/>
        <end position="26"/>
    </location>
</feature>
<dbReference type="InterPro" id="IPR042274">
    <property type="entry name" value="YycH/YycI_2"/>
</dbReference>
<keyword evidence="3" id="KW-1185">Reference proteome</keyword>
<organism evidence="2 3">
    <name type="scientific">Facklamia lactis</name>
    <dbReference type="NCBI Taxonomy" id="2749967"/>
    <lineage>
        <taxon>Bacteria</taxon>
        <taxon>Bacillati</taxon>
        <taxon>Bacillota</taxon>
        <taxon>Bacilli</taxon>
        <taxon>Lactobacillales</taxon>
        <taxon>Aerococcaceae</taxon>
        <taxon>Facklamia</taxon>
    </lineage>
</organism>
<accession>A0ABS0LQZ9</accession>
<evidence type="ECO:0000313" key="2">
    <source>
        <dbReference type="EMBL" id="MBG9986579.1"/>
    </source>
</evidence>
<gene>
    <name evidence="2" type="ORF">HZY91_06675</name>
</gene>
<evidence type="ECO:0008006" key="4">
    <source>
        <dbReference type="Google" id="ProtNLM"/>
    </source>
</evidence>
<dbReference type="Proteomes" id="UP000721415">
    <property type="component" value="Unassembled WGS sequence"/>
</dbReference>
<name>A0ABS0LQZ9_9LACT</name>
<dbReference type="RefSeq" id="WP_197115488.1">
    <property type="nucleotide sequence ID" value="NZ_JACBXQ010000003.1"/>
</dbReference>
<reference evidence="2 3" key="1">
    <citation type="submission" date="2020-07" db="EMBL/GenBank/DDBJ databases">
        <title>Facklamia lactis sp. nov., isolated from raw milk.</title>
        <authorList>
            <person name="Doll E.V."/>
            <person name="Huptas C."/>
            <person name="Staib L."/>
            <person name="Wenning M."/>
            <person name="Scherer S."/>
        </authorList>
    </citation>
    <scope>NUCLEOTIDE SEQUENCE [LARGE SCALE GENOMIC DNA]</scope>
    <source>
        <strain evidence="2 3">DSM 111018</strain>
    </source>
</reference>
<dbReference type="EMBL" id="JACBXQ010000003">
    <property type="protein sequence ID" value="MBG9986579.1"/>
    <property type="molecule type" value="Genomic_DNA"/>
</dbReference>
<dbReference type="Gene3D" id="3.30.310.160">
    <property type="entry name" value="YycH protein, domain 2"/>
    <property type="match status" value="1"/>
</dbReference>
<comment type="caution">
    <text evidence="2">The sequence shown here is derived from an EMBL/GenBank/DDBJ whole genome shotgun (WGS) entry which is preliminary data.</text>
</comment>
<evidence type="ECO:0000256" key="1">
    <source>
        <dbReference type="SAM" id="Phobius"/>
    </source>
</evidence>
<protein>
    <recommendedName>
        <fullName evidence="4">Regulatory protein YycH domain-containing protein</fullName>
    </recommendedName>
</protein>
<keyword evidence="1" id="KW-0812">Transmembrane</keyword>
<keyword evidence="1" id="KW-1133">Transmembrane helix</keyword>
<sequence length="494" mass="57053">MKKPSWISVCLVIFILLNVLLTYFLIDTKAIYDLYQRIAVNEELKPQVETSIIEDTYFQAAQPELSDIMSPHQIMIREKGRYYYVHQSKIMADIRDTVEEPIIELDGNQPQINPVELGDIMKKDHYQFIYITKLALPLLSDLIRDSSEVETQFQINRIIIPKDDSRKVYLVDSINKSFLEAHLNDTINLSTLSDSFDKVAQTWIEMDEYTINRDTVYLPKTVLASPSQVYTLEKVPENIFIEPVFEGEAFDITEPDANNIRSYHTFVSSLMIDDDTNMMTVSKSGSQKNVPSRSESQLVSQYHQVTGSLEIVKDFTYWNMGFRFFSEQGNMITYRRYLAGMPIFAHPELPDYGANKVSLKYQGSQASLDRLQMSLLILGTHVSDQSQSQIVESGQEIRKILEDNHLKFSQFNQILLGFEWQKEMENFKKVTLIPKWFFVIGNEIYSIDQIKDGTVSEKYASALVTKAGNGINLFDEEMLSFLWVDNRQKNKALI</sequence>
<evidence type="ECO:0000313" key="3">
    <source>
        <dbReference type="Proteomes" id="UP000721415"/>
    </source>
</evidence>
<keyword evidence="1" id="KW-0472">Membrane</keyword>
<proteinExistence type="predicted"/>